<feature type="transmembrane region" description="Helical" evidence="2">
    <location>
        <begin position="122"/>
        <end position="150"/>
    </location>
</feature>
<feature type="transmembrane region" description="Helical" evidence="2">
    <location>
        <begin position="193"/>
        <end position="223"/>
    </location>
</feature>
<dbReference type="GO" id="GO:0032259">
    <property type="term" value="P:methylation"/>
    <property type="evidence" value="ECO:0007669"/>
    <property type="project" value="UniProtKB-KW"/>
</dbReference>
<evidence type="ECO:0000313" key="4">
    <source>
        <dbReference type="EMBL" id="PKQ28446.1"/>
    </source>
</evidence>
<feature type="transmembrane region" description="Helical" evidence="2">
    <location>
        <begin position="463"/>
        <end position="483"/>
    </location>
</feature>
<feature type="transmembrane region" description="Helical" evidence="2">
    <location>
        <begin position="386"/>
        <end position="405"/>
    </location>
</feature>
<dbReference type="EMBL" id="PHEX01000016">
    <property type="protein sequence ID" value="PKQ28446.1"/>
    <property type="molecule type" value="Genomic_DNA"/>
</dbReference>
<keyword evidence="2" id="KW-1133">Transmembrane helix</keyword>
<feature type="domain" description="AdoMet activation" evidence="3">
    <location>
        <begin position="1"/>
        <end position="88"/>
    </location>
</feature>
<feature type="transmembrane region" description="Helical" evidence="2">
    <location>
        <begin position="244"/>
        <end position="266"/>
    </location>
</feature>
<dbReference type="InterPro" id="IPR004223">
    <property type="entry name" value="VitB12-dep_Met_synth_activ_dom"/>
</dbReference>
<feature type="transmembrane region" description="Helical" evidence="2">
    <location>
        <begin position="330"/>
        <end position="348"/>
    </location>
</feature>
<protein>
    <recommendedName>
        <fullName evidence="3">AdoMet activation domain-containing protein</fullName>
    </recommendedName>
</protein>
<gene>
    <name evidence="4" type="ORF">CVT63_02805</name>
</gene>
<evidence type="ECO:0000259" key="3">
    <source>
        <dbReference type="PROSITE" id="PS50974"/>
    </source>
</evidence>
<dbReference type="Proteomes" id="UP000233654">
    <property type="component" value="Unassembled WGS sequence"/>
</dbReference>
<evidence type="ECO:0000256" key="2">
    <source>
        <dbReference type="SAM" id="Phobius"/>
    </source>
</evidence>
<accession>A0A2N3G6V4</accession>
<keyword evidence="1" id="KW-0808">Transferase</keyword>
<sequence>MPDSNRTRSRGKVIALALGALVIFTATAIALTYPLATDMSHNYFNPIGSHDGVGTIGGMWSNDYARKNGFVKGNVTTFYAYPFGYDTRGVSYPLTNGVLNLAAKAFGAQASYNFLTLITFPMAGLFMVLLLYYITSSAAASFLGGFFYAFSPWHTARTFDQVGLAQIYVLPLFLLAVIVFWRKRNITSALTVSGAMLVAILTDFHLGLFCGLILIAWGMAAFLKERAASGNFITSRNLFNKRDALRAIIMAALAVALALGLSAPFISNLFYKDPAVTVSAQERTIETTTSYSSHPWNYVVPPAYSLMWRSWTTNFVLKHIGKSGAHEMTAYPGIVAYCLAGLAIFFTLRRKRKPLNEFSSPSRGESCIPHPNPLSQGAKESEGTTVYFGVLTATLAFILSMPPIVKIRGVDVPTPSIAMRALASYFRFYSRWALVVTFSIALMAGVGFFLLTRSRRWSGLKAGAACLALIALFAVDVTIIPPLRSRDITKVPSVVTELARYPKGEPVAFYPLSPGRYHIPLQYFYFQMFHEHPMMNGVKPGTDGDMYQSVLKDIYAPYTPAMLKSLGIKKIVVIDEYFKIMFPVGLTFDPKQMPSGYRLAKKTSDGYIFDVVGPAANVFPLYYMNFTSPAILEDGKAWAMTVRPHAELLIENKAGDTRKDFSITFTNPGNAGTISVRLDGQNLGQVKVAPGPGELRIPGVHLTRKRQMLSFEWDGPPVKTSGKPYKIEGNVDSYLLVTRPQFAEYTVDGNP</sequence>
<keyword evidence="1" id="KW-0489">Methyltransferase</keyword>
<comment type="caution">
    <text evidence="4">The sequence shown here is derived from an EMBL/GenBank/DDBJ whole genome shotgun (WGS) entry which is preliminary data.</text>
</comment>
<name>A0A2N3G6V4_9ACTN</name>
<organism evidence="4 5">
    <name type="scientific">Candidatus Anoxymicrobium japonicum</name>
    <dbReference type="NCBI Taxonomy" id="2013648"/>
    <lineage>
        <taxon>Bacteria</taxon>
        <taxon>Bacillati</taxon>
        <taxon>Actinomycetota</taxon>
        <taxon>Candidatus Geothermincolia</taxon>
        <taxon>Candidatus Geothermincolales</taxon>
        <taxon>Candidatus Anoxymicrobiaceae</taxon>
        <taxon>Candidatus Anoxymicrobium</taxon>
    </lineage>
</organism>
<feature type="transmembrane region" description="Helical" evidence="2">
    <location>
        <begin position="432"/>
        <end position="451"/>
    </location>
</feature>
<keyword evidence="2" id="KW-0472">Membrane</keyword>
<dbReference type="AlphaFoldDB" id="A0A2N3G6V4"/>
<proteinExistence type="predicted"/>
<reference evidence="4 5" key="1">
    <citation type="journal article" date="2017" name="ISME J.">
        <title>Potential for microbial H2 and metal transformations associated with novel bacteria and archaea in deep terrestrial subsurface sediments.</title>
        <authorList>
            <person name="Hernsdorf A.W."/>
            <person name="Amano Y."/>
            <person name="Miyakawa K."/>
            <person name="Ise K."/>
            <person name="Suzuki Y."/>
            <person name="Anantharaman K."/>
            <person name="Probst A."/>
            <person name="Burstein D."/>
            <person name="Thomas B.C."/>
            <person name="Banfield J.F."/>
        </authorList>
    </citation>
    <scope>NUCLEOTIDE SEQUENCE [LARGE SCALE GENOMIC DNA]</scope>
    <source>
        <strain evidence="4">HGW-Actinobacteria-3</strain>
    </source>
</reference>
<feature type="transmembrane region" description="Helical" evidence="2">
    <location>
        <begin position="162"/>
        <end position="181"/>
    </location>
</feature>
<evidence type="ECO:0000313" key="5">
    <source>
        <dbReference type="Proteomes" id="UP000233654"/>
    </source>
</evidence>
<dbReference type="GO" id="GO:0008705">
    <property type="term" value="F:methionine synthase activity"/>
    <property type="evidence" value="ECO:0007669"/>
    <property type="project" value="InterPro"/>
</dbReference>
<dbReference type="PROSITE" id="PS50974">
    <property type="entry name" value="ADOMET_ACTIVATION"/>
    <property type="match status" value="1"/>
</dbReference>
<evidence type="ECO:0000256" key="1">
    <source>
        <dbReference type="PROSITE-ProRule" id="PRU00346"/>
    </source>
</evidence>
<keyword evidence="2" id="KW-0812">Transmembrane</keyword>